<keyword evidence="6" id="KW-0539">Nucleus</keyword>
<dbReference type="WBParaSite" id="BPAG_0001072301-mRNA-1">
    <property type="protein sequence ID" value="BPAG_0001072301-mRNA-1"/>
    <property type="gene ID" value="BPAG_0001072301"/>
</dbReference>
<dbReference type="PANTHER" id="PTHR13278">
    <property type="entry name" value="ZINC FINGER PROTEIN 830"/>
    <property type="match status" value="1"/>
</dbReference>
<evidence type="ECO:0000256" key="4">
    <source>
        <dbReference type="ARBA" id="ARBA00022771"/>
    </source>
</evidence>
<protein>
    <submittedName>
        <fullName evidence="12">Zinc finger protein 830</fullName>
    </submittedName>
</protein>
<keyword evidence="8" id="KW-0812">Transmembrane</keyword>
<dbReference type="GO" id="GO:0008270">
    <property type="term" value="F:zinc ion binding"/>
    <property type="evidence" value="ECO:0007669"/>
    <property type="project" value="UniProtKB-KW"/>
</dbReference>
<keyword evidence="8" id="KW-1133">Transmembrane helix</keyword>
<evidence type="ECO:0000256" key="8">
    <source>
        <dbReference type="SAM" id="Phobius"/>
    </source>
</evidence>
<dbReference type="GO" id="GO:0033260">
    <property type="term" value="P:nuclear DNA replication"/>
    <property type="evidence" value="ECO:0007669"/>
    <property type="project" value="TreeGrafter"/>
</dbReference>
<keyword evidence="4" id="KW-0863">Zinc-finger</keyword>
<dbReference type="STRING" id="6280.A0A0N4TQ65"/>
<dbReference type="AlphaFoldDB" id="A0A0N4TQ65"/>
<keyword evidence="5" id="KW-0862">Zinc</keyword>
<evidence type="ECO:0000256" key="3">
    <source>
        <dbReference type="ARBA" id="ARBA00022723"/>
    </source>
</evidence>
<evidence type="ECO:0000256" key="7">
    <source>
        <dbReference type="SAM" id="MobiDB-lite"/>
    </source>
</evidence>
<dbReference type="Proteomes" id="UP000278627">
    <property type="component" value="Unassembled WGS sequence"/>
</dbReference>
<dbReference type="Pfam" id="PF23406">
    <property type="entry name" value="ZNF380_CC"/>
    <property type="match status" value="1"/>
</dbReference>
<evidence type="ECO:0000256" key="2">
    <source>
        <dbReference type="ARBA" id="ARBA00022473"/>
    </source>
</evidence>
<evidence type="ECO:0000256" key="1">
    <source>
        <dbReference type="ARBA" id="ARBA00004324"/>
    </source>
</evidence>
<sequence>MHAASCSVSSQSREALARTLGNGSLLCIICNVQVLLFIWSNKLIRQFIKFLKVKSKLWIAHSNGRKHRENVISFKKAATASATLMKRNSNESTTSLSAAPLKKMKVVKEPTSKDLNESTPWEKDSTSKIIGSNTTYNQTKNIIEGVPEGFFEDEKLNSRVIDTIEKQANIEQQYADFIRELDDAKHEEEHREENEEHIVAVEHDIELIDEQIDQWKRVNRLELRRDKLYSTVAGKSGRNTEPIMGQMSDDDSDIDLTGWRNKGI</sequence>
<dbReference type="InterPro" id="IPR059039">
    <property type="entry name" value="ZNF380_CC"/>
</dbReference>
<keyword evidence="3" id="KW-0479">Metal-binding</keyword>
<reference evidence="10 11" key="2">
    <citation type="submission" date="2018-11" db="EMBL/GenBank/DDBJ databases">
        <authorList>
            <consortium name="Pathogen Informatics"/>
        </authorList>
    </citation>
    <scope>NUCLEOTIDE SEQUENCE [LARGE SCALE GENOMIC DNA]</scope>
</reference>
<evidence type="ECO:0000313" key="12">
    <source>
        <dbReference type="WBParaSite" id="BPAG_0001072301-mRNA-1"/>
    </source>
</evidence>
<accession>A0A0N4TQ65</accession>
<feature type="domain" description="ZNF380 coiled-coil" evidence="9">
    <location>
        <begin position="146"/>
        <end position="226"/>
    </location>
</feature>
<dbReference type="GO" id="GO:0005681">
    <property type="term" value="C:spliceosomal complex"/>
    <property type="evidence" value="ECO:0007669"/>
    <property type="project" value="InterPro"/>
</dbReference>
<name>A0A0N4TQ65_BRUPA</name>
<comment type="subcellular location">
    <subcellularLocation>
        <location evidence="1">Nucleus speckle</location>
    </subcellularLocation>
</comment>
<keyword evidence="2" id="KW-0217">Developmental protein</keyword>
<dbReference type="GO" id="GO:0044773">
    <property type="term" value="P:mitotic DNA damage checkpoint signaling"/>
    <property type="evidence" value="ECO:0007669"/>
    <property type="project" value="TreeGrafter"/>
</dbReference>
<dbReference type="EMBL" id="UZAD01013196">
    <property type="protein sequence ID" value="VDN91871.1"/>
    <property type="molecule type" value="Genomic_DNA"/>
</dbReference>
<evidence type="ECO:0000259" key="9">
    <source>
        <dbReference type="Pfam" id="PF23406"/>
    </source>
</evidence>
<feature type="region of interest" description="Disordered" evidence="7">
    <location>
        <begin position="237"/>
        <end position="264"/>
    </location>
</feature>
<keyword evidence="8" id="KW-0472">Membrane</keyword>
<evidence type="ECO:0000313" key="11">
    <source>
        <dbReference type="Proteomes" id="UP000278627"/>
    </source>
</evidence>
<reference evidence="12" key="1">
    <citation type="submission" date="2017-02" db="UniProtKB">
        <authorList>
            <consortium name="WormBaseParasite"/>
        </authorList>
    </citation>
    <scope>IDENTIFICATION</scope>
</reference>
<dbReference type="GO" id="GO:0003676">
    <property type="term" value="F:nucleic acid binding"/>
    <property type="evidence" value="ECO:0007669"/>
    <property type="project" value="InterPro"/>
</dbReference>
<evidence type="ECO:0000313" key="10">
    <source>
        <dbReference type="EMBL" id="VDN91871.1"/>
    </source>
</evidence>
<feature type="transmembrane region" description="Helical" evidence="8">
    <location>
        <begin position="20"/>
        <end position="39"/>
    </location>
</feature>
<organism evidence="12">
    <name type="scientific">Brugia pahangi</name>
    <name type="common">Filarial nematode worm</name>
    <dbReference type="NCBI Taxonomy" id="6280"/>
    <lineage>
        <taxon>Eukaryota</taxon>
        <taxon>Metazoa</taxon>
        <taxon>Ecdysozoa</taxon>
        <taxon>Nematoda</taxon>
        <taxon>Chromadorea</taxon>
        <taxon>Rhabditida</taxon>
        <taxon>Spirurina</taxon>
        <taxon>Spiruromorpha</taxon>
        <taxon>Filarioidea</taxon>
        <taxon>Onchocercidae</taxon>
        <taxon>Brugia</taxon>
    </lineage>
</organism>
<dbReference type="InterPro" id="IPR040050">
    <property type="entry name" value="ZNF830-like"/>
</dbReference>
<evidence type="ECO:0000256" key="5">
    <source>
        <dbReference type="ARBA" id="ARBA00022833"/>
    </source>
</evidence>
<dbReference type="PANTHER" id="PTHR13278:SF0">
    <property type="entry name" value="ZINC FINGER PROTEIN 830"/>
    <property type="match status" value="1"/>
</dbReference>
<proteinExistence type="predicted"/>
<evidence type="ECO:0000256" key="6">
    <source>
        <dbReference type="ARBA" id="ARBA00023242"/>
    </source>
</evidence>
<dbReference type="GO" id="GO:0033314">
    <property type="term" value="P:mitotic DNA replication checkpoint signaling"/>
    <property type="evidence" value="ECO:0007669"/>
    <property type="project" value="TreeGrafter"/>
</dbReference>
<keyword evidence="11" id="KW-1185">Reference proteome</keyword>
<gene>
    <name evidence="10" type="ORF">BPAG_LOCUS10685</name>
</gene>